<dbReference type="AlphaFoldDB" id="A0AAU6WUX4"/>
<dbReference type="Proteomes" id="UP001463665">
    <property type="component" value="Chromosome"/>
</dbReference>
<protein>
    <submittedName>
        <fullName evidence="2">Choice-of-anchor L domain-containing protein</fullName>
    </submittedName>
</protein>
<gene>
    <name evidence="2" type="ORF">AAFP95_10555</name>
</gene>
<dbReference type="InterPro" id="IPR049804">
    <property type="entry name" value="Choice_anch_L"/>
</dbReference>
<organism evidence="2 3">
    <name type="scientific">Chryseobacterium endophyticum</name>
    <dbReference type="NCBI Taxonomy" id="1854762"/>
    <lineage>
        <taxon>Bacteria</taxon>
        <taxon>Pseudomonadati</taxon>
        <taxon>Bacteroidota</taxon>
        <taxon>Flavobacteriia</taxon>
        <taxon>Flavobacteriales</taxon>
        <taxon>Weeksellaceae</taxon>
        <taxon>Chryseobacterium group</taxon>
        <taxon>Chryseobacterium</taxon>
    </lineage>
</organism>
<feature type="signal peptide" evidence="1">
    <location>
        <begin position="1"/>
        <end position="20"/>
    </location>
</feature>
<evidence type="ECO:0000313" key="2">
    <source>
        <dbReference type="EMBL" id="XAO76181.1"/>
    </source>
</evidence>
<evidence type="ECO:0000256" key="1">
    <source>
        <dbReference type="SAM" id="SignalP"/>
    </source>
</evidence>
<keyword evidence="1" id="KW-0732">Signal</keyword>
<dbReference type="NCBIfam" id="NF038133">
    <property type="entry name" value="choice_anch_L"/>
    <property type="match status" value="1"/>
</dbReference>
<sequence>MKRYLLLFSFLASSSGLLYSQKTLNRKPQQEKASALTMKAGAFIDVNAPTYPASAYTPLQLVKDVLISSGTNSCVTPNVSNVQVSPNLTAADANRSWGYFNRGTTSFPFKDGIVLSTGYAQKAGNAYISTTLGDDLPTGSDPDLVAATSPSVTLNDAVVLEFDFVPTSSQVKFNYLFASEEYTGSFPCSFSDAFALLLKPVAGGPYVNMAILPAPGTGPVSVTNIHPQNSFSGTNMGCGAPNVAFLEVIIRPISRRISTEEQSRCRQRQR</sequence>
<proteinExistence type="predicted"/>
<accession>A0AAU6WUX4</accession>
<dbReference type="RefSeq" id="WP_345767615.1">
    <property type="nucleotide sequence ID" value="NZ_CP154834.1"/>
</dbReference>
<keyword evidence="3" id="KW-1185">Reference proteome</keyword>
<name>A0AAU6WUX4_9FLAO</name>
<evidence type="ECO:0000313" key="3">
    <source>
        <dbReference type="Proteomes" id="UP001463665"/>
    </source>
</evidence>
<reference evidence="2 3" key="1">
    <citation type="submission" date="2024-04" db="EMBL/GenBank/DDBJ databases">
        <title>Genome sequencing and assembly of rice foliar adapted Chryseobacterium endophyticum OsEnb-ALM-A6.</title>
        <authorList>
            <person name="Kumar S."/>
            <person name="Javed M."/>
            <person name="Chouhan V."/>
            <person name="Charishma K."/>
            <person name="Patel A."/>
            <person name="Kumar M."/>
            <person name="Sahu K.P."/>
            <person name="Kumar A."/>
        </authorList>
    </citation>
    <scope>NUCLEOTIDE SEQUENCE [LARGE SCALE GENOMIC DNA]</scope>
    <source>
        <strain evidence="2 3">OsEnb-ALM-A6</strain>
    </source>
</reference>
<dbReference type="EMBL" id="CP154834">
    <property type="protein sequence ID" value="XAO76181.1"/>
    <property type="molecule type" value="Genomic_DNA"/>
</dbReference>
<feature type="chain" id="PRO_5043459031" evidence="1">
    <location>
        <begin position="21"/>
        <end position="270"/>
    </location>
</feature>